<dbReference type="InParanoid" id="A0A0G4EJE3"/>
<keyword evidence="3" id="KW-1185">Reference proteome</keyword>
<organism evidence="2 3">
    <name type="scientific">Vitrella brassicaformis (strain CCMP3155)</name>
    <dbReference type="NCBI Taxonomy" id="1169540"/>
    <lineage>
        <taxon>Eukaryota</taxon>
        <taxon>Sar</taxon>
        <taxon>Alveolata</taxon>
        <taxon>Colpodellida</taxon>
        <taxon>Vitrellaceae</taxon>
        <taxon>Vitrella</taxon>
    </lineage>
</organism>
<feature type="transmembrane region" description="Helical" evidence="1">
    <location>
        <begin position="20"/>
        <end position="41"/>
    </location>
</feature>
<dbReference type="Proteomes" id="UP000041254">
    <property type="component" value="Unassembled WGS sequence"/>
</dbReference>
<keyword evidence="1" id="KW-0812">Transmembrane</keyword>
<proteinExistence type="predicted"/>
<sequence>MGYKGYKWLAPILGPAEGFISLFGKFILFAPGALFIIGYALSWKISPETTWIHDMRARTERNVDKYAHLTDQWKDHNEKVYRWRQVDE</sequence>
<reference evidence="2 3" key="1">
    <citation type="submission" date="2014-11" db="EMBL/GenBank/DDBJ databases">
        <authorList>
            <person name="Zhu J."/>
            <person name="Qi W."/>
            <person name="Song R."/>
        </authorList>
    </citation>
    <scope>NUCLEOTIDE SEQUENCE [LARGE SCALE GENOMIC DNA]</scope>
</reference>
<protein>
    <submittedName>
        <fullName evidence="2">Uncharacterized protein</fullName>
    </submittedName>
</protein>
<keyword evidence="1" id="KW-1133">Transmembrane helix</keyword>
<dbReference type="EMBL" id="CDMY01000243">
    <property type="protein sequence ID" value="CEL96605.1"/>
    <property type="molecule type" value="Genomic_DNA"/>
</dbReference>
<keyword evidence="1" id="KW-0472">Membrane</keyword>
<evidence type="ECO:0000313" key="3">
    <source>
        <dbReference type="Proteomes" id="UP000041254"/>
    </source>
</evidence>
<dbReference type="VEuPathDB" id="CryptoDB:Vbra_7585"/>
<dbReference type="AlphaFoldDB" id="A0A0G4EJE3"/>
<accession>A0A0G4EJE3</accession>
<name>A0A0G4EJE3_VITBC</name>
<evidence type="ECO:0000256" key="1">
    <source>
        <dbReference type="SAM" id="Phobius"/>
    </source>
</evidence>
<gene>
    <name evidence="2" type="ORF">Vbra_7585</name>
</gene>
<evidence type="ECO:0000313" key="2">
    <source>
        <dbReference type="EMBL" id="CEL96605.1"/>
    </source>
</evidence>